<feature type="domain" description="NOT2/NOT3/NOT5 C-terminal" evidence="1">
    <location>
        <begin position="3"/>
        <end position="58"/>
    </location>
</feature>
<proteinExistence type="predicted"/>
<name>A0A448X1T0_9PLAT</name>
<protein>
    <recommendedName>
        <fullName evidence="1">NOT2/NOT3/NOT5 C-terminal domain-containing protein</fullName>
    </recommendedName>
</protein>
<dbReference type="EMBL" id="CAAALY010075662">
    <property type="protein sequence ID" value="VEL25692.1"/>
    <property type="molecule type" value="Genomic_DNA"/>
</dbReference>
<accession>A0A448X1T0</accession>
<dbReference type="GO" id="GO:0006355">
    <property type="term" value="P:regulation of DNA-templated transcription"/>
    <property type="evidence" value="ECO:0007669"/>
    <property type="project" value="InterPro"/>
</dbReference>
<comment type="caution">
    <text evidence="2">The sequence shown here is derived from an EMBL/GenBank/DDBJ whole genome shotgun (WGS) entry which is preliminary data.</text>
</comment>
<organism evidence="2 3">
    <name type="scientific">Protopolystoma xenopodis</name>
    <dbReference type="NCBI Taxonomy" id="117903"/>
    <lineage>
        <taxon>Eukaryota</taxon>
        <taxon>Metazoa</taxon>
        <taxon>Spiralia</taxon>
        <taxon>Lophotrochozoa</taxon>
        <taxon>Platyhelminthes</taxon>
        <taxon>Monogenea</taxon>
        <taxon>Polyopisthocotylea</taxon>
        <taxon>Polystomatidea</taxon>
        <taxon>Polystomatidae</taxon>
        <taxon>Protopolystoma</taxon>
    </lineage>
</organism>
<dbReference type="OrthoDB" id="25391at2759"/>
<dbReference type="Gene3D" id="2.30.30.1020">
    <property type="entry name" value="CCR4-NOT complex subunit 2/3/5, C-terminal domain"/>
    <property type="match status" value="1"/>
</dbReference>
<dbReference type="Proteomes" id="UP000784294">
    <property type="component" value="Unassembled WGS sequence"/>
</dbReference>
<dbReference type="Pfam" id="PF04153">
    <property type="entry name" value="NOT2_3_5_C"/>
    <property type="match status" value="1"/>
</dbReference>
<evidence type="ECO:0000259" key="1">
    <source>
        <dbReference type="Pfam" id="PF04153"/>
    </source>
</evidence>
<sequence>MGRPQDLDYVVPPEYLIRNLIADHLPDPLMDQLSDEILFWLFYQCCREEIQLVAAKEL</sequence>
<evidence type="ECO:0000313" key="3">
    <source>
        <dbReference type="Proteomes" id="UP000784294"/>
    </source>
</evidence>
<dbReference type="GO" id="GO:2000036">
    <property type="term" value="P:regulation of stem cell population maintenance"/>
    <property type="evidence" value="ECO:0007669"/>
    <property type="project" value="UniProtKB-ARBA"/>
</dbReference>
<reference evidence="2" key="1">
    <citation type="submission" date="2018-11" db="EMBL/GenBank/DDBJ databases">
        <authorList>
            <consortium name="Pathogen Informatics"/>
        </authorList>
    </citation>
    <scope>NUCLEOTIDE SEQUENCE</scope>
</reference>
<dbReference type="InterPro" id="IPR007282">
    <property type="entry name" value="NOT2/3/5_C"/>
</dbReference>
<evidence type="ECO:0000313" key="2">
    <source>
        <dbReference type="EMBL" id="VEL25692.1"/>
    </source>
</evidence>
<dbReference type="InterPro" id="IPR038635">
    <property type="entry name" value="CCR4-NOT_su2/3/5_C_sf"/>
</dbReference>
<dbReference type="AlphaFoldDB" id="A0A448X1T0"/>
<gene>
    <name evidence="2" type="ORF">PXEA_LOCUS19132</name>
</gene>
<keyword evidence="3" id="KW-1185">Reference proteome</keyword>